<feature type="transmembrane region" description="Helical" evidence="4">
    <location>
        <begin position="140"/>
        <end position="161"/>
    </location>
</feature>
<organism evidence="6 7">
    <name type="scientific">Litoreibacter roseus</name>
    <dbReference type="NCBI Taxonomy" id="2601869"/>
    <lineage>
        <taxon>Bacteria</taxon>
        <taxon>Pseudomonadati</taxon>
        <taxon>Pseudomonadota</taxon>
        <taxon>Alphaproteobacteria</taxon>
        <taxon>Rhodobacterales</taxon>
        <taxon>Roseobacteraceae</taxon>
        <taxon>Litoreibacter</taxon>
    </lineage>
</organism>
<dbReference type="InterPro" id="IPR020846">
    <property type="entry name" value="MFS_dom"/>
</dbReference>
<name>A0A6N6JBX5_9RHOB</name>
<dbReference type="Pfam" id="PF07690">
    <property type="entry name" value="MFS_1"/>
    <property type="match status" value="1"/>
</dbReference>
<feature type="transmembrane region" description="Helical" evidence="4">
    <location>
        <begin position="49"/>
        <end position="72"/>
    </location>
</feature>
<dbReference type="PROSITE" id="PS50850">
    <property type="entry name" value="MFS"/>
    <property type="match status" value="1"/>
</dbReference>
<dbReference type="SUPFAM" id="SSF103473">
    <property type="entry name" value="MFS general substrate transporter"/>
    <property type="match status" value="1"/>
</dbReference>
<keyword evidence="3 4" id="KW-0472">Membrane</keyword>
<comment type="caution">
    <text evidence="6">The sequence shown here is derived from an EMBL/GenBank/DDBJ whole genome shotgun (WGS) entry which is preliminary data.</text>
</comment>
<keyword evidence="2 4" id="KW-1133">Transmembrane helix</keyword>
<keyword evidence="1 4" id="KW-0812">Transmembrane</keyword>
<evidence type="ECO:0000313" key="6">
    <source>
        <dbReference type="EMBL" id="GFE63801.1"/>
    </source>
</evidence>
<reference evidence="6 7" key="1">
    <citation type="submission" date="2019-12" db="EMBL/GenBank/DDBJ databases">
        <title>Litoreibacter badius sp. nov., a novel bacteriochlorophyll a-containing bacterium in the genus Litoreibacter.</title>
        <authorList>
            <person name="Kanamuro M."/>
            <person name="Takabe Y."/>
            <person name="Mori K."/>
            <person name="Takaichi S."/>
            <person name="Hanada S."/>
        </authorList>
    </citation>
    <scope>NUCLEOTIDE SEQUENCE [LARGE SCALE GENOMIC DNA]</scope>
    <source>
        <strain evidence="6 7">K6</strain>
    </source>
</reference>
<protein>
    <submittedName>
        <fullName evidence="6">MFS transporter</fullName>
    </submittedName>
</protein>
<dbReference type="EMBL" id="BLJE01000001">
    <property type="protein sequence ID" value="GFE63801.1"/>
    <property type="molecule type" value="Genomic_DNA"/>
</dbReference>
<gene>
    <name evidence="6" type="ORF">KIN_08750</name>
</gene>
<evidence type="ECO:0000256" key="4">
    <source>
        <dbReference type="SAM" id="Phobius"/>
    </source>
</evidence>
<feature type="transmembrane region" description="Helical" evidence="4">
    <location>
        <begin position="167"/>
        <end position="189"/>
    </location>
</feature>
<evidence type="ECO:0000259" key="5">
    <source>
        <dbReference type="PROSITE" id="PS50850"/>
    </source>
</evidence>
<dbReference type="CDD" id="cd06174">
    <property type="entry name" value="MFS"/>
    <property type="match status" value="1"/>
</dbReference>
<dbReference type="GO" id="GO:0022857">
    <property type="term" value="F:transmembrane transporter activity"/>
    <property type="evidence" value="ECO:0007669"/>
    <property type="project" value="InterPro"/>
</dbReference>
<feature type="transmembrane region" description="Helical" evidence="4">
    <location>
        <begin position="288"/>
        <end position="313"/>
    </location>
</feature>
<evidence type="ECO:0000256" key="3">
    <source>
        <dbReference type="ARBA" id="ARBA00023136"/>
    </source>
</evidence>
<sequence length="400" mass="40676">MDMVRAPFGSGILILLLWLAGLGAAAQFAKFAVPFAALREAYSAAGAEVGWLLTTISAIGAVFGMTAGVLVARVGLARAVIGALILGGVLSLWQATVPSLSMMLASRLIEGVSHLMLVVATPTLIAQIASDRYRGVSMTLWSTFFGVSFALMAWLGLPLVASSGLGALLIAHGVFMLAIAGVLATVMGWPAPSTPTVSASIASVLRQHVEAYRSPNLAAPAVGWLFYTMTFVALLAVLPDLLPPDDRAAVATLMPLVSIAVALVAVSALLSVFSAVAITVFGFLASALVVLLFFASVPLAAVSIGVFAVLGLVQGASFAAVPELNTTNETRALANGALAQAGNIGNLVGTPLLLATLGVGGHGGMLLAVATLYLAGGAAHILMARARARAETADHSVEDL</sequence>
<feature type="transmembrane region" description="Helical" evidence="4">
    <location>
        <begin position="217"/>
        <end position="238"/>
    </location>
</feature>
<evidence type="ECO:0000313" key="7">
    <source>
        <dbReference type="Proteomes" id="UP000436822"/>
    </source>
</evidence>
<accession>A0A6N6JBX5</accession>
<dbReference type="Gene3D" id="1.20.1250.20">
    <property type="entry name" value="MFS general substrate transporter like domains"/>
    <property type="match status" value="1"/>
</dbReference>
<feature type="transmembrane region" description="Helical" evidence="4">
    <location>
        <begin position="258"/>
        <end position="281"/>
    </location>
</feature>
<dbReference type="InterPro" id="IPR036259">
    <property type="entry name" value="MFS_trans_sf"/>
</dbReference>
<evidence type="ECO:0000256" key="2">
    <source>
        <dbReference type="ARBA" id="ARBA00022989"/>
    </source>
</evidence>
<proteinExistence type="predicted"/>
<dbReference type="InterPro" id="IPR011701">
    <property type="entry name" value="MFS"/>
</dbReference>
<evidence type="ECO:0000256" key="1">
    <source>
        <dbReference type="ARBA" id="ARBA00022692"/>
    </source>
</evidence>
<keyword evidence="7" id="KW-1185">Reference proteome</keyword>
<dbReference type="Proteomes" id="UP000436822">
    <property type="component" value="Unassembled WGS sequence"/>
</dbReference>
<feature type="transmembrane region" description="Helical" evidence="4">
    <location>
        <begin position="79"/>
        <end position="96"/>
    </location>
</feature>
<dbReference type="AlphaFoldDB" id="A0A6N6JBX5"/>
<feature type="transmembrane region" description="Helical" evidence="4">
    <location>
        <begin position="108"/>
        <end position="128"/>
    </location>
</feature>
<feature type="domain" description="Major facilitator superfamily (MFS) profile" evidence="5">
    <location>
        <begin position="13"/>
        <end position="388"/>
    </location>
</feature>